<evidence type="ECO:0000256" key="1">
    <source>
        <dbReference type="SAM" id="MobiDB-lite"/>
    </source>
</evidence>
<sequence length="254" mass="27752">MAQRARVPEFGNWETARTVPYTQYFENARKNRGGGKMINPNDPEQNPEAYADDVSPVQAPRAGTNPGAPKSKDGRPTRREGGDFRQTTEPPLRNEAMGRKPPADPPHQRYGDRGSNVHSHRRPGRLNSGDPSSLHPHHQPISGSRGGAHASSLERKVSSEGHGPAPATPGRSRKKPGGQGYETPEKDLTVPRFGGWDESNPSSGDNYTGIFNRLRENRASPGPNAADVPSHSMGRQRDRSPENKKCSCMSWLGK</sequence>
<dbReference type="InParanoid" id="A0A6I9RX84"/>
<protein>
    <submittedName>
        <fullName evidence="4">RPM1-interacting protein 4 isoform X1</fullName>
    </submittedName>
</protein>
<accession>A0A6I9RX84</accession>
<evidence type="ECO:0000313" key="4">
    <source>
        <dbReference type="RefSeq" id="XP_010929749.1"/>
    </source>
</evidence>
<dbReference type="FunCoup" id="A0A6I9RX84">
    <property type="interactions" value="2655"/>
</dbReference>
<feature type="domain" description="RIN4 pathogenic type III effector avirulence factor Avr cleavage site" evidence="2">
    <location>
        <begin position="186"/>
        <end position="218"/>
    </location>
</feature>
<proteinExistence type="predicted"/>
<organism evidence="3 4">
    <name type="scientific">Elaeis guineensis var. tenera</name>
    <name type="common">Oil palm</name>
    <dbReference type="NCBI Taxonomy" id="51953"/>
    <lineage>
        <taxon>Eukaryota</taxon>
        <taxon>Viridiplantae</taxon>
        <taxon>Streptophyta</taxon>
        <taxon>Embryophyta</taxon>
        <taxon>Tracheophyta</taxon>
        <taxon>Spermatophyta</taxon>
        <taxon>Magnoliopsida</taxon>
        <taxon>Liliopsida</taxon>
        <taxon>Arecaceae</taxon>
        <taxon>Arecoideae</taxon>
        <taxon>Cocoseae</taxon>
        <taxon>Elaeidinae</taxon>
        <taxon>Elaeis</taxon>
    </lineage>
</organism>
<dbReference type="AlphaFoldDB" id="A0A6I9RX84"/>
<dbReference type="Proteomes" id="UP000504607">
    <property type="component" value="Chromosome 9"/>
</dbReference>
<dbReference type="Pfam" id="PF05627">
    <property type="entry name" value="AvrRpt-cleavage"/>
    <property type="match status" value="2"/>
</dbReference>
<feature type="compositionally biased region" description="Basic and acidic residues" evidence="1">
    <location>
        <begin position="96"/>
        <end position="112"/>
    </location>
</feature>
<gene>
    <name evidence="4" type="primary">LOC105051144</name>
</gene>
<feature type="compositionally biased region" description="Basic and acidic residues" evidence="1">
    <location>
        <begin position="235"/>
        <end position="245"/>
    </location>
</feature>
<feature type="region of interest" description="Disordered" evidence="1">
    <location>
        <begin position="29"/>
        <end position="254"/>
    </location>
</feature>
<dbReference type="GO" id="GO:0005886">
    <property type="term" value="C:plasma membrane"/>
    <property type="evidence" value="ECO:0007669"/>
    <property type="project" value="TreeGrafter"/>
</dbReference>
<dbReference type="InterPro" id="IPR040387">
    <property type="entry name" value="RIN4/NOI4"/>
</dbReference>
<evidence type="ECO:0000313" key="3">
    <source>
        <dbReference type="Proteomes" id="UP000504607"/>
    </source>
</evidence>
<dbReference type="RefSeq" id="XP_010929749.1">
    <property type="nucleotide sequence ID" value="XM_010931447.3"/>
</dbReference>
<name>A0A6I9RX84_ELAGV</name>
<evidence type="ECO:0000259" key="2">
    <source>
        <dbReference type="Pfam" id="PF05627"/>
    </source>
</evidence>
<dbReference type="KEGG" id="egu:105051144"/>
<dbReference type="InterPro" id="IPR008700">
    <property type="entry name" value="TypeIII_avirulence_cleave"/>
</dbReference>
<keyword evidence="3" id="KW-1185">Reference proteome</keyword>
<dbReference type="PANTHER" id="PTHR33159">
    <property type="entry name" value="RPM1-INTERACTING PROTEIN 4 (RIN4) FAMILY PROTEIN"/>
    <property type="match status" value="1"/>
</dbReference>
<feature type="compositionally biased region" description="Basic and acidic residues" evidence="1">
    <location>
        <begin position="70"/>
        <end position="83"/>
    </location>
</feature>
<dbReference type="OrthoDB" id="1109067at2759"/>
<dbReference type="GeneID" id="105051144"/>
<reference evidence="4" key="1">
    <citation type="submission" date="2025-08" db="UniProtKB">
        <authorList>
            <consortium name="RefSeq"/>
        </authorList>
    </citation>
    <scope>IDENTIFICATION</scope>
</reference>
<feature type="domain" description="RIN4 pathogenic type III effector avirulence factor Avr cleavage site" evidence="2">
    <location>
        <begin position="3"/>
        <end position="32"/>
    </location>
</feature>
<dbReference type="PANTHER" id="PTHR33159:SF101">
    <property type="entry name" value="OS04G0379600 PROTEIN"/>
    <property type="match status" value="1"/>
</dbReference>